<dbReference type="InterPro" id="IPR036412">
    <property type="entry name" value="HAD-like_sf"/>
</dbReference>
<dbReference type="PRINTS" id="PR00413">
    <property type="entry name" value="HADHALOGNASE"/>
</dbReference>
<evidence type="ECO:0000313" key="6">
    <source>
        <dbReference type="EMBL" id="SMC25088.1"/>
    </source>
</evidence>
<dbReference type="AlphaFoldDB" id="A0A1W1XNJ8"/>
<dbReference type="Gene3D" id="1.10.150.240">
    <property type="entry name" value="Putative phosphatase, domain 2"/>
    <property type="match status" value="1"/>
</dbReference>
<feature type="site" description="Important for catalytic activity and assists the phosphoryl transfer reaction to Asp8 by balancing charge and orienting the reacting groups" evidence="5">
    <location>
        <position position="115"/>
    </location>
</feature>
<feature type="active site" description="Proton donor/acceptor" evidence="2">
    <location>
        <position position="10"/>
    </location>
</feature>
<dbReference type="SUPFAM" id="SSF56784">
    <property type="entry name" value="HAD-like"/>
    <property type="match status" value="1"/>
</dbReference>
<dbReference type="PANTHER" id="PTHR43481:SF4">
    <property type="entry name" value="GLYCEROL-1-PHOSPHATE PHOSPHOHYDROLASE 1-RELATED"/>
    <property type="match status" value="1"/>
</dbReference>
<dbReference type="InterPro" id="IPR023198">
    <property type="entry name" value="PGP-like_dom2"/>
</dbReference>
<dbReference type="SFLD" id="SFLDS00003">
    <property type="entry name" value="Haloacid_Dehalogenase"/>
    <property type="match status" value="1"/>
</dbReference>
<feature type="binding site" evidence="4">
    <location>
        <position position="171"/>
    </location>
    <ligand>
        <name>Mg(2+)</name>
        <dbReference type="ChEBI" id="CHEBI:18420"/>
    </ligand>
</feature>
<feature type="binding site" evidence="4">
    <location>
        <position position="12"/>
    </location>
    <ligand>
        <name>Mg(2+)</name>
        <dbReference type="ChEBI" id="CHEBI:18420"/>
    </ligand>
</feature>
<feature type="binding site" evidence="3">
    <location>
        <begin position="10"/>
        <end position="12"/>
    </location>
    <ligand>
        <name>substrate</name>
    </ligand>
</feature>
<reference evidence="6 7" key="1">
    <citation type="submission" date="2017-04" db="EMBL/GenBank/DDBJ databases">
        <authorList>
            <person name="Afonso C.L."/>
            <person name="Miller P.J."/>
            <person name="Scott M.A."/>
            <person name="Spackman E."/>
            <person name="Goraichik I."/>
            <person name="Dimitrov K.M."/>
            <person name="Suarez D.L."/>
            <person name="Swayne D.E."/>
        </authorList>
    </citation>
    <scope>NUCLEOTIDE SEQUENCE [LARGE SCALE GENOMIC DNA]</scope>
    <source>
        <strain evidence="6 7">DSM 12555</strain>
    </source>
</reference>
<feature type="site" description="Important for catalytic activity and assists the phosphoryl transfer reaction to Asp8 by balancing charge and orienting the reacting groups" evidence="5">
    <location>
        <position position="146"/>
    </location>
</feature>
<dbReference type="SFLD" id="SFLDF00046">
    <property type="entry name" value="beta-phosphoglucomutase"/>
    <property type="match status" value="1"/>
</dbReference>
<dbReference type="NCBIfam" id="TIGR01990">
    <property type="entry name" value="bPGM"/>
    <property type="match status" value="1"/>
</dbReference>
<accession>A0A1W1XNJ8</accession>
<feature type="active site" description="Proton donor/acceptor" evidence="2">
    <location>
        <position position="12"/>
    </location>
</feature>
<dbReference type="GO" id="GO:0000287">
    <property type="term" value="F:magnesium ion binding"/>
    <property type="evidence" value="ECO:0007669"/>
    <property type="project" value="InterPro"/>
</dbReference>
<dbReference type="Pfam" id="PF00702">
    <property type="entry name" value="Hydrolase"/>
    <property type="match status" value="1"/>
</dbReference>
<feature type="binding site" evidence="3">
    <location>
        <begin position="45"/>
        <end position="50"/>
    </location>
    <ligand>
        <name>substrate</name>
    </ligand>
</feature>
<proteinExistence type="inferred from homology"/>
<dbReference type="GO" id="GO:0050308">
    <property type="term" value="F:sugar-phosphatase activity"/>
    <property type="evidence" value="ECO:0007669"/>
    <property type="project" value="TreeGrafter"/>
</dbReference>
<dbReference type="SFLD" id="SFLDG01129">
    <property type="entry name" value="C1.5:_HAD__Beta-PGM__Phosphata"/>
    <property type="match status" value="1"/>
</dbReference>
<name>A0A1W1XNJ8_9CLOT</name>
<feature type="binding site" evidence="4">
    <location>
        <position position="170"/>
    </location>
    <ligand>
        <name>Mg(2+)</name>
        <dbReference type="ChEBI" id="CHEBI:18420"/>
    </ligand>
</feature>
<dbReference type="NCBIfam" id="TIGR01509">
    <property type="entry name" value="HAD-SF-IA-v3"/>
    <property type="match status" value="1"/>
</dbReference>
<dbReference type="InterPro" id="IPR010976">
    <property type="entry name" value="B-phosphoglucomutase_hydrolase"/>
</dbReference>
<keyword evidence="4" id="KW-0460">Magnesium</keyword>
<evidence type="ECO:0000256" key="4">
    <source>
        <dbReference type="PIRSR" id="PIRSR610972-3"/>
    </source>
</evidence>
<dbReference type="RefSeq" id="WP_084116180.1">
    <property type="nucleotide sequence ID" value="NZ_FWXH01000008.1"/>
</dbReference>
<feature type="binding site" evidence="3">
    <location>
        <position position="77"/>
    </location>
    <ligand>
        <name>substrate</name>
    </ligand>
</feature>
<dbReference type="PANTHER" id="PTHR43481">
    <property type="entry name" value="FRUCTOSE-1-PHOSPHATE PHOSPHATASE"/>
    <property type="match status" value="1"/>
</dbReference>
<organism evidence="6 7">
    <name type="scientific">Clostridium acidisoli DSM 12555</name>
    <dbReference type="NCBI Taxonomy" id="1121291"/>
    <lineage>
        <taxon>Bacteria</taxon>
        <taxon>Bacillati</taxon>
        <taxon>Bacillota</taxon>
        <taxon>Clostridia</taxon>
        <taxon>Eubacteriales</taxon>
        <taxon>Clostridiaceae</taxon>
        <taxon>Clostridium</taxon>
    </lineage>
</organism>
<dbReference type="NCBIfam" id="TIGR02009">
    <property type="entry name" value="PGMB-YQAB-SF"/>
    <property type="match status" value="1"/>
</dbReference>
<feature type="binding site" evidence="3">
    <location>
        <position position="146"/>
    </location>
    <ligand>
        <name>substrate</name>
    </ligand>
</feature>
<protein>
    <submittedName>
        <fullName evidence="6">Beta-phosphoglucomutase</fullName>
    </submittedName>
</protein>
<feature type="binding site" evidence="3">
    <location>
        <begin position="115"/>
        <end position="119"/>
    </location>
    <ligand>
        <name>substrate</name>
    </ligand>
</feature>
<evidence type="ECO:0000313" key="7">
    <source>
        <dbReference type="Proteomes" id="UP000192468"/>
    </source>
</evidence>
<gene>
    <name evidence="6" type="ORF">SAMN02745134_02354</name>
</gene>
<feature type="binding site" evidence="3">
    <location>
        <position position="53"/>
    </location>
    <ligand>
        <name>substrate</name>
    </ligand>
</feature>
<dbReference type="Gene3D" id="3.40.50.1000">
    <property type="entry name" value="HAD superfamily/HAD-like"/>
    <property type="match status" value="1"/>
</dbReference>
<dbReference type="InterPro" id="IPR023214">
    <property type="entry name" value="HAD_sf"/>
</dbReference>
<dbReference type="STRING" id="1121291.SAMN02745134_02354"/>
<dbReference type="GO" id="GO:0008801">
    <property type="term" value="F:beta-phosphoglucomutase activity"/>
    <property type="evidence" value="ECO:0007669"/>
    <property type="project" value="InterPro"/>
</dbReference>
<sequence>MSKIEACIFDLDGVIVDTAKYHYLAWRKLAEELGFQFTEEQNERLKGVSRMESLDILLKLGEVKVSSEEKSRLAEKKNSYYFEYISNMKSNEILPGAEEFLKIVREKGIKTALGSVSKNASTILDKLSLNDYFDVIIDGNKVTHAKPNPEVFLLGAKGLNVNPKNCVVFEDAKVGIEAAINAGMYSIGIGNSKILSEANFVINSLEEMKLERFNLL</sequence>
<evidence type="ECO:0000256" key="5">
    <source>
        <dbReference type="PIRSR" id="PIRSR610972-4"/>
    </source>
</evidence>
<evidence type="ECO:0000256" key="1">
    <source>
        <dbReference type="ARBA" id="ARBA00006171"/>
    </source>
</evidence>
<dbReference type="CDD" id="cd02598">
    <property type="entry name" value="HAD_BPGM"/>
    <property type="match status" value="1"/>
</dbReference>
<evidence type="ECO:0000256" key="3">
    <source>
        <dbReference type="PIRSR" id="PIRSR610972-2"/>
    </source>
</evidence>
<feature type="binding site" evidence="4">
    <location>
        <position position="10"/>
    </location>
    <ligand>
        <name>Mg(2+)</name>
        <dbReference type="ChEBI" id="CHEBI:18420"/>
    </ligand>
</feature>
<evidence type="ECO:0000256" key="2">
    <source>
        <dbReference type="PIRSR" id="PIRSR610972-1"/>
    </source>
</evidence>
<comment type="similarity">
    <text evidence="1">Belongs to the HAD-like hydrolase superfamily. CbbY/CbbZ/Gph/YieH family.</text>
</comment>
<dbReference type="InterPro" id="IPR010972">
    <property type="entry name" value="Beta-PGM"/>
</dbReference>
<dbReference type="GO" id="GO:0005975">
    <property type="term" value="P:carbohydrate metabolic process"/>
    <property type="evidence" value="ECO:0007669"/>
    <property type="project" value="InterPro"/>
</dbReference>
<dbReference type="Proteomes" id="UP000192468">
    <property type="component" value="Unassembled WGS sequence"/>
</dbReference>
<keyword evidence="7" id="KW-1185">Reference proteome</keyword>
<dbReference type="EMBL" id="FWXH01000008">
    <property type="protein sequence ID" value="SMC25088.1"/>
    <property type="molecule type" value="Genomic_DNA"/>
</dbReference>
<feature type="binding site" evidence="3">
    <location>
        <position position="26"/>
    </location>
    <ligand>
        <name>substrate</name>
    </ligand>
</feature>
<keyword evidence="4" id="KW-0479">Metal-binding</keyword>
<dbReference type="SFLD" id="SFLDG01135">
    <property type="entry name" value="C1.5.6:_HAD__Beta-PGM__Phospha"/>
    <property type="match status" value="1"/>
</dbReference>
<comment type="cofactor">
    <cofactor evidence="4">
        <name>Mg(2+)</name>
        <dbReference type="ChEBI" id="CHEBI:18420"/>
    </cofactor>
    <text evidence="4">Binds 2 magnesium ions per subunit.</text>
</comment>
<dbReference type="OrthoDB" id="9797743at2"/>
<dbReference type="InterPro" id="IPR051806">
    <property type="entry name" value="HAD-like_SPP"/>
</dbReference>
<dbReference type="InterPro" id="IPR006439">
    <property type="entry name" value="HAD-SF_hydro_IA"/>
</dbReference>